<dbReference type="PANTHER" id="PTHR13604">
    <property type="entry name" value="DC12-RELATED"/>
    <property type="match status" value="1"/>
</dbReference>
<evidence type="ECO:0000256" key="4">
    <source>
        <dbReference type="ARBA" id="ARBA00022801"/>
    </source>
</evidence>
<evidence type="ECO:0000313" key="11">
    <source>
        <dbReference type="Proteomes" id="UP000195101"/>
    </source>
</evidence>
<dbReference type="InterPro" id="IPR003738">
    <property type="entry name" value="SRAP"/>
</dbReference>
<protein>
    <recommendedName>
        <fullName evidence="8">Abasic site processing protein</fullName>
        <ecNumber evidence="8">3.4.-.-</ecNumber>
    </recommendedName>
</protein>
<evidence type="ECO:0000313" key="10">
    <source>
        <dbReference type="EMBL" id="OUE28172.1"/>
    </source>
</evidence>
<dbReference type="GO" id="GO:0008233">
    <property type="term" value="F:peptidase activity"/>
    <property type="evidence" value="ECO:0007669"/>
    <property type="project" value="UniProtKB-KW"/>
</dbReference>
<comment type="caution">
    <text evidence="10">The sequence shown here is derived from an EMBL/GenBank/DDBJ whole genome shotgun (WGS) entry which is preliminary data.</text>
</comment>
<dbReference type="AlphaFoldDB" id="A0A251YVC1"/>
<dbReference type="OrthoDB" id="9782620at2"/>
<keyword evidence="4 8" id="KW-0378">Hydrolase</keyword>
<organism evidence="10 11">
    <name type="scientific">Clavibacter michiganensis</name>
    <dbReference type="NCBI Taxonomy" id="28447"/>
    <lineage>
        <taxon>Bacteria</taxon>
        <taxon>Bacillati</taxon>
        <taxon>Actinomycetota</taxon>
        <taxon>Actinomycetes</taxon>
        <taxon>Micrococcales</taxon>
        <taxon>Microbacteriaceae</taxon>
        <taxon>Clavibacter</taxon>
    </lineage>
</organism>
<evidence type="ECO:0000256" key="5">
    <source>
        <dbReference type="ARBA" id="ARBA00023124"/>
    </source>
</evidence>
<accession>A0A251YVC1</accession>
<dbReference type="EC" id="3.4.-.-" evidence="8"/>
<keyword evidence="3" id="KW-0227">DNA damage</keyword>
<evidence type="ECO:0000256" key="9">
    <source>
        <dbReference type="SAM" id="MobiDB-lite"/>
    </source>
</evidence>
<evidence type="ECO:0000256" key="6">
    <source>
        <dbReference type="ARBA" id="ARBA00023125"/>
    </source>
</evidence>
<evidence type="ECO:0000256" key="7">
    <source>
        <dbReference type="ARBA" id="ARBA00023239"/>
    </source>
</evidence>
<sequence length="253" mass="27412">MCGRFVVARATGDLVGDWAVDDVEGDGPPPSWNVAPTTTVRMVADRRPHGDAEGEVRRVLTGARWGIVPPWAKAVQGAPLINARIETVTEKPTFRKAVLTRRAVVPADGYYEWQATASGKQPVYLHGEDERPLAFAAVYEHWRDPAVAEGQPGAWLRSLAIITSAASDALGRIHDRTPLIVPRDRLDEWLDAGTSAVDDVRHLLGSLPEPHLVPRLVSTRVNSVRNDGPDLVEPLSDAPADDAPADDGQPTLI</sequence>
<gene>
    <name evidence="10" type="primary">yedK</name>
    <name evidence="10" type="ORF">BFL37_00630</name>
</gene>
<dbReference type="GO" id="GO:0003697">
    <property type="term" value="F:single-stranded DNA binding"/>
    <property type="evidence" value="ECO:0007669"/>
    <property type="project" value="InterPro"/>
</dbReference>
<dbReference type="GO" id="GO:0106300">
    <property type="term" value="P:protein-DNA covalent cross-linking repair"/>
    <property type="evidence" value="ECO:0007669"/>
    <property type="project" value="InterPro"/>
</dbReference>
<dbReference type="GO" id="GO:0016829">
    <property type="term" value="F:lyase activity"/>
    <property type="evidence" value="ECO:0007669"/>
    <property type="project" value="UniProtKB-KW"/>
</dbReference>
<dbReference type="Pfam" id="PF02586">
    <property type="entry name" value="SRAP"/>
    <property type="match status" value="1"/>
</dbReference>
<dbReference type="Proteomes" id="UP000195101">
    <property type="component" value="Unassembled WGS sequence"/>
</dbReference>
<dbReference type="PANTHER" id="PTHR13604:SF0">
    <property type="entry name" value="ABASIC SITE PROCESSING PROTEIN HMCES"/>
    <property type="match status" value="1"/>
</dbReference>
<dbReference type="InterPro" id="IPR036590">
    <property type="entry name" value="SRAP-like"/>
</dbReference>
<feature type="region of interest" description="Disordered" evidence="9">
    <location>
        <begin position="227"/>
        <end position="253"/>
    </location>
</feature>
<comment type="similarity">
    <text evidence="1 8">Belongs to the SOS response-associated peptidase family.</text>
</comment>
<keyword evidence="5" id="KW-0190">Covalent protein-DNA linkage</keyword>
<name>A0A251YVC1_9MICO</name>
<proteinExistence type="inferred from homology"/>
<dbReference type="RefSeq" id="WP_086513276.1">
    <property type="nucleotide sequence ID" value="NZ_MDJZ01000002.1"/>
</dbReference>
<reference evidence="10 11" key="1">
    <citation type="submission" date="2016-08" db="EMBL/GenBank/DDBJ databases">
        <title>Genome sequence of Clavibacter michiganensis spp strain CFBP8019.</title>
        <authorList>
            <person name="Thapa S.P."/>
            <person name="Coaker G."/>
            <person name="Jacques M.-A."/>
        </authorList>
    </citation>
    <scope>NUCLEOTIDE SEQUENCE [LARGE SCALE GENOMIC DNA]</scope>
    <source>
        <strain evidence="10">CFBP8019</strain>
    </source>
</reference>
<evidence type="ECO:0000256" key="3">
    <source>
        <dbReference type="ARBA" id="ARBA00022763"/>
    </source>
</evidence>
<evidence type="ECO:0000256" key="1">
    <source>
        <dbReference type="ARBA" id="ARBA00008136"/>
    </source>
</evidence>
<keyword evidence="2 8" id="KW-0645">Protease</keyword>
<dbReference type="SUPFAM" id="SSF143081">
    <property type="entry name" value="BB1717-like"/>
    <property type="match status" value="1"/>
</dbReference>
<dbReference type="EMBL" id="MDJZ01000002">
    <property type="protein sequence ID" value="OUE28172.1"/>
    <property type="molecule type" value="Genomic_DNA"/>
</dbReference>
<dbReference type="GO" id="GO:0006508">
    <property type="term" value="P:proteolysis"/>
    <property type="evidence" value="ECO:0007669"/>
    <property type="project" value="UniProtKB-KW"/>
</dbReference>
<keyword evidence="11" id="KW-1185">Reference proteome</keyword>
<keyword evidence="6" id="KW-0238">DNA-binding</keyword>
<evidence type="ECO:0000256" key="2">
    <source>
        <dbReference type="ARBA" id="ARBA00022670"/>
    </source>
</evidence>
<dbReference type="Gene3D" id="3.90.1680.10">
    <property type="entry name" value="SOS response associated peptidase-like"/>
    <property type="match status" value="1"/>
</dbReference>
<keyword evidence="7" id="KW-0456">Lyase</keyword>
<evidence type="ECO:0000256" key="8">
    <source>
        <dbReference type="RuleBase" id="RU364100"/>
    </source>
</evidence>